<proteinExistence type="predicted"/>
<protein>
    <submittedName>
        <fullName evidence="1">Uncharacterized protein</fullName>
    </submittedName>
</protein>
<organism evidence="1 2">
    <name type="scientific">Polysphondylium violaceum</name>
    <dbReference type="NCBI Taxonomy" id="133409"/>
    <lineage>
        <taxon>Eukaryota</taxon>
        <taxon>Amoebozoa</taxon>
        <taxon>Evosea</taxon>
        <taxon>Eumycetozoa</taxon>
        <taxon>Dictyostelia</taxon>
        <taxon>Dictyosteliales</taxon>
        <taxon>Dictyosteliaceae</taxon>
        <taxon>Polysphondylium</taxon>
    </lineage>
</organism>
<dbReference type="Proteomes" id="UP000695562">
    <property type="component" value="Unassembled WGS sequence"/>
</dbReference>
<comment type="caution">
    <text evidence="1">The sequence shown here is derived from an EMBL/GenBank/DDBJ whole genome shotgun (WGS) entry which is preliminary data.</text>
</comment>
<sequence>MLPNLVIIKILNHYLDKNRYLKSTPNYWLQSSTTNTTITTITIDDLLIILKPIEFISKRWYYEIIPKLNYKSFYYKNNNPSHQFHKTRFKKRGYNIYFYSKDNVNDNQILNQVFKKGSICLSKDITFDSIENLFCNDIKCLLKIIKLSSYFEINSLDYFQQLNRFLNLYNYRSIDLLDFTPCLGSDLTTLSYTLDNQFAYDKILENCINLLYLKVNQSYLNVFSENLVNHKSIIKLKLFKTKYDNTSLSSYLDRNSTLLYLKVTFLQESEYQEYDEWFNFEPVQVNTLNTTLKKLKLKPHKDFSDRQTMFICFDSFLSLFSNPCLESLNIEGYLHDTVLVNQINLKKLKIQTINVNYDVDRLNNLFSNLKEITSISTMRIFVDKQYYDKPWISFINQKETTLLDKLEYLHLDIEEKLNDGQYFFFPQNIKQLVGLSLNIGEEIQDCEQYIIGILQQFKNLKEFVLHYPFKLKNQKLLDTFAIDNNFHIFKILN</sequence>
<dbReference type="AlphaFoldDB" id="A0A8J4UWL1"/>
<evidence type="ECO:0000313" key="2">
    <source>
        <dbReference type="Proteomes" id="UP000695562"/>
    </source>
</evidence>
<dbReference type="EMBL" id="AJWJ01000614">
    <property type="protein sequence ID" value="KAF2069688.1"/>
    <property type="molecule type" value="Genomic_DNA"/>
</dbReference>
<name>A0A8J4UWL1_9MYCE</name>
<reference evidence="1" key="1">
    <citation type="submission" date="2020-01" db="EMBL/GenBank/DDBJ databases">
        <title>Development of genomics and gene disruption for Polysphondylium violaceum indicates a role for the polyketide synthase stlB in stalk morphogenesis.</title>
        <authorList>
            <person name="Narita B."/>
            <person name="Kawabe Y."/>
            <person name="Kin K."/>
            <person name="Saito T."/>
            <person name="Gibbs R."/>
            <person name="Kuspa A."/>
            <person name="Muzny D."/>
            <person name="Queller D."/>
            <person name="Richards S."/>
            <person name="Strassman J."/>
            <person name="Sucgang R."/>
            <person name="Worley K."/>
            <person name="Schaap P."/>
        </authorList>
    </citation>
    <scope>NUCLEOTIDE SEQUENCE</scope>
    <source>
        <strain evidence="1">QSvi11</strain>
    </source>
</reference>
<keyword evidence="2" id="KW-1185">Reference proteome</keyword>
<gene>
    <name evidence="1" type="ORF">CYY_008996</name>
</gene>
<evidence type="ECO:0000313" key="1">
    <source>
        <dbReference type="EMBL" id="KAF2069688.1"/>
    </source>
</evidence>
<accession>A0A8J4UWL1</accession>